<protein>
    <submittedName>
        <fullName evidence="4">Helix-turn-helix transcriptional regulator</fullName>
    </submittedName>
</protein>
<proteinExistence type="predicted"/>
<dbReference type="GO" id="GO:0003677">
    <property type="term" value="F:DNA binding"/>
    <property type="evidence" value="ECO:0007669"/>
    <property type="project" value="UniProtKB-KW"/>
</dbReference>
<dbReference type="RefSeq" id="WP_174716090.1">
    <property type="nucleotide sequence ID" value="NZ_CP054569.1"/>
</dbReference>
<gene>
    <name evidence="4" type="ORF">FOC81_08885</name>
</gene>
<feature type="domain" description="HTH cro/C1-type" evidence="3">
    <location>
        <begin position="11"/>
        <end position="65"/>
    </location>
</feature>
<dbReference type="EMBL" id="CP054569">
    <property type="protein sequence ID" value="QKQ46801.1"/>
    <property type="molecule type" value="Genomic_DNA"/>
</dbReference>
<evidence type="ECO:0000313" key="5">
    <source>
        <dbReference type="Proteomes" id="UP000509782"/>
    </source>
</evidence>
<evidence type="ECO:0000256" key="1">
    <source>
        <dbReference type="ARBA" id="ARBA00023125"/>
    </source>
</evidence>
<evidence type="ECO:0000256" key="2">
    <source>
        <dbReference type="SAM" id="MobiDB-lite"/>
    </source>
</evidence>
<dbReference type="SUPFAM" id="SSF47413">
    <property type="entry name" value="lambda repressor-like DNA-binding domains"/>
    <property type="match status" value="1"/>
</dbReference>
<organism evidence="4 5">
    <name type="scientific">Achromobacter denitrificans</name>
    <name type="common">Alcaligenes denitrificans</name>
    <dbReference type="NCBI Taxonomy" id="32002"/>
    <lineage>
        <taxon>Bacteria</taxon>
        <taxon>Pseudomonadati</taxon>
        <taxon>Pseudomonadota</taxon>
        <taxon>Betaproteobacteria</taxon>
        <taxon>Burkholderiales</taxon>
        <taxon>Alcaligenaceae</taxon>
        <taxon>Achromobacter</taxon>
    </lineage>
</organism>
<dbReference type="Pfam" id="PF01381">
    <property type="entry name" value="HTH_3"/>
    <property type="match status" value="1"/>
</dbReference>
<dbReference type="Proteomes" id="UP000509782">
    <property type="component" value="Chromosome"/>
</dbReference>
<evidence type="ECO:0000259" key="3">
    <source>
        <dbReference type="PROSITE" id="PS50943"/>
    </source>
</evidence>
<dbReference type="PROSITE" id="PS50943">
    <property type="entry name" value="HTH_CROC1"/>
    <property type="match status" value="1"/>
</dbReference>
<keyword evidence="1" id="KW-0238">DNA-binding</keyword>
<accession>A0A6N0JI37</accession>
<dbReference type="GO" id="GO:0003700">
    <property type="term" value="F:DNA-binding transcription factor activity"/>
    <property type="evidence" value="ECO:0007669"/>
    <property type="project" value="TreeGrafter"/>
</dbReference>
<dbReference type="InterPro" id="IPR010982">
    <property type="entry name" value="Lambda_DNA-bd_dom_sf"/>
</dbReference>
<dbReference type="InterPro" id="IPR050807">
    <property type="entry name" value="TransReg_Diox_bact_type"/>
</dbReference>
<feature type="region of interest" description="Disordered" evidence="2">
    <location>
        <begin position="214"/>
        <end position="244"/>
    </location>
</feature>
<feature type="region of interest" description="Disordered" evidence="2">
    <location>
        <begin position="171"/>
        <end position="192"/>
    </location>
</feature>
<evidence type="ECO:0000313" key="4">
    <source>
        <dbReference type="EMBL" id="QKQ46801.1"/>
    </source>
</evidence>
<dbReference type="GO" id="GO:0005829">
    <property type="term" value="C:cytosol"/>
    <property type="evidence" value="ECO:0007669"/>
    <property type="project" value="TreeGrafter"/>
</dbReference>
<dbReference type="SMART" id="SM00530">
    <property type="entry name" value="HTH_XRE"/>
    <property type="match status" value="1"/>
</dbReference>
<dbReference type="AlphaFoldDB" id="A0A6N0JI37"/>
<reference evidence="4 5" key="1">
    <citation type="submission" date="2020-05" db="EMBL/GenBank/DDBJ databases">
        <title>FDA dAtabase for Regulatory Grade micrObial Sequences (FDA-ARGOS): Supporting development and validation of Infectious Disease Dx tests.</title>
        <authorList>
            <person name="Sproer C."/>
            <person name="Gronow S."/>
            <person name="Severitt S."/>
            <person name="Schroder I."/>
            <person name="Tallon L."/>
            <person name="Sadzewicz L."/>
            <person name="Zhao X."/>
            <person name="Vavikolanu K."/>
            <person name="Mehta A."/>
            <person name="Aluvathingal J."/>
            <person name="Nadendla S."/>
            <person name="Myers T."/>
            <person name="Yan Y."/>
            <person name="Sichtig H."/>
        </authorList>
    </citation>
    <scope>NUCLEOTIDE SEQUENCE [LARGE SCALE GENOMIC DNA]</scope>
    <source>
        <strain evidence="4 5">FDAARGOS_787</strain>
    </source>
</reference>
<name>A0A6N0JI37_ACHDE</name>
<dbReference type="InterPro" id="IPR001387">
    <property type="entry name" value="Cro/C1-type_HTH"/>
</dbReference>
<dbReference type="PANTHER" id="PTHR46797:SF1">
    <property type="entry name" value="METHYLPHOSPHONATE SYNTHASE"/>
    <property type="match status" value="1"/>
</dbReference>
<dbReference type="Gene3D" id="1.10.260.40">
    <property type="entry name" value="lambda repressor-like DNA-binding domains"/>
    <property type="match status" value="1"/>
</dbReference>
<sequence>MTNRDLFAERLRLLRGERGLSQIELATAAGIAPAQLSRYELGKAYPRAEILAKLAAALGVERHELARRPESTLALNLPGDLINKLAEAATRRLGGQLPTRDDISEEVRIRLDESLSESPTVKEPSSAALEMLVNSFLKRTHERLDEMLLNEFLDDTGDVKRRLRTALEKTMTANQNTDDAGGPNSASGPVLVRPSQNAHTALTKHLAAAVENVNAPRTPKIPGQNAPKEGIGAAPKTPKEPKRRMIFRKDRVVGDDQGE</sequence>
<dbReference type="PANTHER" id="PTHR46797">
    <property type="entry name" value="HTH-TYPE TRANSCRIPTIONAL REGULATOR"/>
    <property type="match status" value="1"/>
</dbReference>
<dbReference type="CDD" id="cd00093">
    <property type="entry name" value="HTH_XRE"/>
    <property type="match status" value="1"/>
</dbReference>